<name>A0ABS6H940_9PROT</name>
<evidence type="ECO:0000313" key="2">
    <source>
        <dbReference type="EMBL" id="MBU8544483.1"/>
    </source>
</evidence>
<comment type="caution">
    <text evidence="2">The sequence shown here is derived from an EMBL/GenBank/DDBJ whole genome shotgun (WGS) entry which is preliminary data.</text>
</comment>
<dbReference type="CDD" id="cd04333">
    <property type="entry name" value="ProX_deacylase"/>
    <property type="match status" value="1"/>
</dbReference>
<dbReference type="Pfam" id="PF04073">
    <property type="entry name" value="tRNA_edit"/>
    <property type="match status" value="1"/>
</dbReference>
<reference evidence="2 3" key="1">
    <citation type="submission" date="2021-01" db="EMBL/GenBank/DDBJ databases">
        <title>Roseomonas sp. nov, a bacterium isolated from an oil production mixture in Yumen Oilfield.</title>
        <authorList>
            <person name="Wu D."/>
        </authorList>
    </citation>
    <scope>NUCLEOTIDE SEQUENCE [LARGE SCALE GENOMIC DNA]</scope>
    <source>
        <strain evidence="2 3">ROY-5-3</strain>
    </source>
</reference>
<evidence type="ECO:0000313" key="3">
    <source>
        <dbReference type="Proteomes" id="UP000689967"/>
    </source>
</evidence>
<dbReference type="PANTHER" id="PTHR30411">
    <property type="entry name" value="CYTOPLASMIC PROTEIN"/>
    <property type="match status" value="1"/>
</dbReference>
<proteinExistence type="predicted"/>
<organism evidence="2 3">
    <name type="scientific">Falsiroseomonas oleicola</name>
    <dbReference type="NCBI Taxonomy" id="2801474"/>
    <lineage>
        <taxon>Bacteria</taxon>
        <taxon>Pseudomonadati</taxon>
        <taxon>Pseudomonadota</taxon>
        <taxon>Alphaproteobacteria</taxon>
        <taxon>Acetobacterales</taxon>
        <taxon>Roseomonadaceae</taxon>
        <taxon>Falsiroseomonas</taxon>
    </lineage>
</organism>
<dbReference type="InterPro" id="IPR007214">
    <property type="entry name" value="YbaK/aa-tRNA-synth-assoc-dom"/>
</dbReference>
<dbReference type="EMBL" id="JAERQM010000003">
    <property type="protein sequence ID" value="MBU8544483.1"/>
    <property type="molecule type" value="Genomic_DNA"/>
</dbReference>
<gene>
    <name evidence="2" type="ORF">JJQ90_12255</name>
</gene>
<feature type="domain" description="YbaK/aminoacyl-tRNA synthetase-associated" evidence="1">
    <location>
        <begin position="27"/>
        <end position="150"/>
    </location>
</feature>
<dbReference type="Proteomes" id="UP000689967">
    <property type="component" value="Unassembled WGS sequence"/>
</dbReference>
<sequence>MSGGSVERVRAALRAAGHADSVAAFPEGTRSAAEAAAAVGCDVAQIAKSIVFRAGERPVLVIASGANRVDMAKVAAALNAGAAAPVFHVKRADGTWVREVTGFAIGGVAPLGHATPPLVLVDEALFRFERVWAAAGSPMHVFETTPEALLSLSGGRRAEVREG</sequence>
<protein>
    <submittedName>
        <fullName evidence="2">YbaK/EbsC family protein</fullName>
    </submittedName>
</protein>
<accession>A0ABS6H940</accession>
<evidence type="ECO:0000259" key="1">
    <source>
        <dbReference type="Pfam" id="PF04073"/>
    </source>
</evidence>
<dbReference type="PANTHER" id="PTHR30411:SF1">
    <property type="entry name" value="CYTOPLASMIC PROTEIN"/>
    <property type="match status" value="1"/>
</dbReference>
<keyword evidence="3" id="KW-1185">Reference proteome</keyword>
<dbReference type="RefSeq" id="WP_216875777.1">
    <property type="nucleotide sequence ID" value="NZ_JAERQM010000003.1"/>
</dbReference>